<accession>A0A0A9BDG1</accession>
<reference evidence="2" key="2">
    <citation type="journal article" date="2015" name="Data Brief">
        <title>Shoot transcriptome of the giant reed, Arundo donax.</title>
        <authorList>
            <person name="Barrero R.A."/>
            <person name="Guerrero F.D."/>
            <person name="Moolhuijzen P."/>
            <person name="Goolsby J.A."/>
            <person name="Tidwell J."/>
            <person name="Bellgard S.E."/>
            <person name="Bellgard M.I."/>
        </authorList>
    </citation>
    <scope>NUCLEOTIDE SEQUENCE</scope>
    <source>
        <tissue evidence="2">Shoot tissue taken approximately 20 cm above the soil surface</tissue>
    </source>
</reference>
<name>A0A0A9BDG1_ARUDO</name>
<dbReference type="EMBL" id="GBRH01240548">
    <property type="protein sequence ID" value="JAD57347.1"/>
    <property type="molecule type" value="Transcribed_RNA"/>
</dbReference>
<sequence length="51" mass="5556">MCGARDRRSRRRPSPPPGGKFTPPHTSASWLVRPASTAEASWTPAGRRLQG</sequence>
<protein>
    <submittedName>
        <fullName evidence="2">Uncharacterized protein</fullName>
    </submittedName>
</protein>
<dbReference type="AlphaFoldDB" id="A0A0A9BDG1"/>
<organism evidence="2">
    <name type="scientific">Arundo donax</name>
    <name type="common">Giant reed</name>
    <name type="synonym">Donax arundinaceus</name>
    <dbReference type="NCBI Taxonomy" id="35708"/>
    <lineage>
        <taxon>Eukaryota</taxon>
        <taxon>Viridiplantae</taxon>
        <taxon>Streptophyta</taxon>
        <taxon>Embryophyta</taxon>
        <taxon>Tracheophyta</taxon>
        <taxon>Spermatophyta</taxon>
        <taxon>Magnoliopsida</taxon>
        <taxon>Liliopsida</taxon>
        <taxon>Poales</taxon>
        <taxon>Poaceae</taxon>
        <taxon>PACMAD clade</taxon>
        <taxon>Arundinoideae</taxon>
        <taxon>Arundineae</taxon>
        <taxon>Arundo</taxon>
    </lineage>
</organism>
<reference evidence="2" key="1">
    <citation type="submission" date="2014-09" db="EMBL/GenBank/DDBJ databases">
        <authorList>
            <person name="Magalhaes I.L.F."/>
            <person name="Oliveira U."/>
            <person name="Santos F.R."/>
            <person name="Vidigal T.H.D.A."/>
            <person name="Brescovit A.D."/>
            <person name="Santos A.J."/>
        </authorList>
    </citation>
    <scope>NUCLEOTIDE SEQUENCE</scope>
    <source>
        <tissue evidence="2">Shoot tissue taken approximately 20 cm above the soil surface</tissue>
    </source>
</reference>
<evidence type="ECO:0000313" key="2">
    <source>
        <dbReference type="EMBL" id="JAD57347.1"/>
    </source>
</evidence>
<feature type="region of interest" description="Disordered" evidence="1">
    <location>
        <begin position="1"/>
        <end position="51"/>
    </location>
</feature>
<evidence type="ECO:0000256" key="1">
    <source>
        <dbReference type="SAM" id="MobiDB-lite"/>
    </source>
</evidence>
<proteinExistence type="predicted"/>